<evidence type="ECO:0000256" key="2">
    <source>
        <dbReference type="ARBA" id="ARBA00022737"/>
    </source>
</evidence>
<dbReference type="Proteomes" id="UP000015105">
    <property type="component" value="Chromosome 5D"/>
</dbReference>
<feature type="repeat" description="RCC1" evidence="3">
    <location>
        <begin position="298"/>
        <end position="349"/>
    </location>
</feature>
<evidence type="ECO:0000259" key="5">
    <source>
        <dbReference type="Pfam" id="PF25390"/>
    </source>
</evidence>
<dbReference type="PRINTS" id="PR00633">
    <property type="entry name" value="RCCNDNSATION"/>
</dbReference>
<dbReference type="Gramene" id="AET5Gv20845400.2">
    <property type="protein sequence ID" value="AET5Gv20845400.2"/>
    <property type="gene ID" value="AET5Gv20845400"/>
</dbReference>
<dbReference type="PROSITE" id="PS50012">
    <property type="entry name" value="RCC1_3"/>
    <property type="match status" value="5"/>
</dbReference>
<dbReference type="PANTHER" id="PTHR45982:SF1">
    <property type="entry name" value="REGULATOR OF CHROMOSOME CONDENSATION"/>
    <property type="match status" value="1"/>
</dbReference>
<evidence type="ECO:0000313" key="6">
    <source>
        <dbReference type="EnsemblPlants" id="AET5Gv20845400.2"/>
    </source>
</evidence>
<dbReference type="InterPro" id="IPR000408">
    <property type="entry name" value="Reg_chr_condens"/>
</dbReference>
<evidence type="ECO:0000313" key="7">
    <source>
        <dbReference type="Proteomes" id="UP000015105"/>
    </source>
</evidence>
<dbReference type="Gene3D" id="2.130.10.30">
    <property type="entry name" value="Regulator of chromosome condensation 1/beta-lactamase-inhibitor protein II"/>
    <property type="match status" value="2"/>
</dbReference>
<feature type="compositionally biased region" description="Pro residues" evidence="4">
    <location>
        <begin position="102"/>
        <end position="111"/>
    </location>
</feature>
<dbReference type="InterPro" id="IPR051553">
    <property type="entry name" value="Ran_GTPase-activating"/>
</dbReference>
<reference evidence="7" key="2">
    <citation type="journal article" date="2017" name="Nat. Plants">
        <title>The Aegilops tauschii genome reveals multiple impacts of transposons.</title>
        <authorList>
            <person name="Zhao G."/>
            <person name="Zou C."/>
            <person name="Li K."/>
            <person name="Wang K."/>
            <person name="Li T."/>
            <person name="Gao L."/>
            <person name="Zhang X."/>
            <person name="Wang H."/>
            <person name="Yang Z."/>
            <person name="Liu X."/>
            <person name="Jiang W."/>
            <person name="Mao L."/>
            <person name="Kong X."/>
            <person name="Jiao Y."/>
            <person name="Jia J."/>
        </authorList>
    </citation>
    <scope>NUCLEOTIDE SEQUENCE [LARGE SCALE GENOMIC DNA]</scope>
    <source>
        <strain evidence="7">cv. AL8/78</strain>
    </source>
</reference>
<dbReference type="SUPFAM" id="SSF50985">
    <property type="entry name" value="RCC1/BLIP-II"/>
    <property type="match status" value="1"/>
</dbReference>
<dbReference type="GO" id="GO:0005737">
    <property type="term" value="C:cytoplasm"/>
    <property type="evidence" value="ECO:0007669"/>
    <property type="project" value="TreeGrafter"/>
</dbReference>
<feature type="compositionally biased region" description="Low complexity" evidence="4">
    <location>
        <begin position="12"/>
        <end position="31"/>
    </location>
</feature>
<protein>
    <recommendedName>
        <fullName evidence="5">RCC1-like domain-containing protein</fullName>
    </recommendedName>
</protein>
<dbReference type="EnsemblPlants" id="AET5Gv20845400.2">
    <property type="protein sequence ID" value="AET5Gv20845400.2"/>
    <property type="gene ID" value="AET5Gv20845400"/>
</dbReference>
<reference evidence="6" key="3">
    <citation type="journal article" date="2017" name="Nature">
        <title>Genome sequence of the progenitor of the wheat D genome Aegilops tauschii.</title>
        <authorList>
            <person name="Luo M.C."/>
            <person name="Gu Y.Q."/>
            <person name="Puiu D."/>
            <person name="Wang H."/>
            <person name="Twardziok S.O."/>
            <person name="Deal K.R."/>
            <person name="Huo N."/>
            <person name="Zhu T."/>
            <person name="Wang L."/>
            <person name="Wang Y."/>
            <person name="McGuire P.E."/>
            <person name="Liu S."/>
            <person name="Long H."/>
            <person name="Ramasamy R.K."/>
            <person name="Rodriguez J.C."/>
            <person name="Van S.L."/>
            <person name="Yuan L."/>
            <person name="Wang Z."/>
            <person name="Xia Z."/>
            <person name="Xiao L."/>
            <person name="Anderson O.D."/>
            <person name="Ouyang S."/>
            <person name="Liang Y."/>
            <person name="Zimin A.V."/>
            <person name="Pertea G."/>
            <person name="Qi P."/>
            <person name="Bennetzen J.L."/>
            <person name="Dai X."/>
            <person name="Dawson M.W."/>
            <person name="Muller H.G."/>
            <person name="Kugler K."/>
            <person name="Rivarola-Duarte L."/>
            <person name="Spannagl M."/>
            <person name="Mayer K.F.X."/>
            <person name="Lu F.H."/>
            <person name="Bevan M.W."/>
            <person name="Leroy P."/>
            <person name="Li P."/>
            <person name="You F.M."/>
            <person name="Sun Q."/>
            <person name="Liu Z."/>
            <person name="Lyons E."/>
            <person name="Wicker T."/>
            <person name="Salzberg S.L."/>
            <person name="Devos K.M."/>
            <person name="Dvorak J."/>
        </authorList>
    </citation>
    <scope>NUCLEOTIDE SEQUENCE [LARGE SCALE GENOMIC DNA]</scope>
    <source>
        <strain evidence="6">cv. AL8/78</strain>
    </source>
</reference>
<dbReference type="GO" id="GO:0005085">
    <property type="term" value="F:guanyl-nucleotide exchange factor activity"/>
    <property type="evidence" value="ECO:0007669"/>
    <property type="project" value="TreeGrafter"/>
</dbReference>
<feature type="compositionally biased region" description="Low complexity" evidence="4">
    <location>
        <begin position="38"/>
        <end position="58"/>
    </location>
</feature>
<feature type="domain" description="RCC1-like" evidence="5">
    <location>
        <begin position="142"/>
        <end position="405"/>
    </location>
</feature>
<dbReference type="InterPro" id="IPR009091">
    <property type="entry name" value="RCC1/BLIP-II"/>
</dbReference>
<reference evidence="6" key="4">
    <citation type="submission" date="2019-03" db="UniProtKB">
        <authorList>
            <consortium name="EnsemblPlants"/>
        </authorList>
    </citation>
    <scope>IDENTIFICATION</scope>
</reference>
<feature type="repeat" description="RCC1" evidence="3">
    <location>
        <begin position="246"/>
        <end position="297"/>
    </location>
</feature>
<evidence type="ECO:0000256" key="3">
    <source>
        <dbReference type="PROSITE-ProRule" id="PRU00235"/>
    </source>
</evidence>
<sequence length="414" mass="42738">STPAATTPCRCSPGAAARRASWAAARRSAASTRRRSRGSSSPSRPRSSRPRPGGFPQPRGRRRPAAWRWGSPAGSSTPRSSWTAPPGCGARATAAASGSATRPPPSCPAPTPTSLASASSRSAASTPPPSPPPATSSPVCRGYGGFGALGHYVYHRELLPRKVNGPWGGKIVHIATSGAHTAAITESGELYTWGRDEGDGRLGLGSGGGPGEAGSLSVPSKVTALPVPVAAVACGGFFTLALTSDGQLWSWGANSNFELGRGSNSSDWRPQIVPSLKNVHVIQVACGGYHSLALTDEGEVLSWGHGGHGQLGHPTIQNHRIPLAIKALSEERIVYIACGGSTSAAISEKGDLHMWGNARDCQLGVPDLPEVQPLPVKVNFLADGDEDPSPPRVISVAIGASHAMCLVSRQQIQK</sequence>
<feature type="compositionally biased region" description="Low complexity" evidence="4">
    <location>
        <begin position="83"/>
        <end position="101"/>
    </location>
</feature>
<name>A0A453LMV1_AEGTS</name>
<reference evidence="6" key="5">
    <citation type="journal article" date="2021" name="G3 (Bethesda)">
        <title>Aegilops tauschii genome assembly Aet v5.0 features greater sequence contiguity and improved annotation.</title>
        <authorList>
            <person name="Wang L."/>
            <person name="Zhu T."/>
            <person name="Rodriguez J.C."/>
            <person name="Deal K.R."/>
            <person name="Dubcovsky J."/>
            <person name="McGuire P.E."/>
            <person name="Lux T."/>
            <person name="Spannagl M."/>
            <person name="Mayer K.F.X."/>
            <person name="Baldrich P."/>
            <person name="Meyers B.C."/>
            <person name="Huo N."/>
            <person name="Gu Y.Q."/>
            <person name="Zhou H."/>
            <person name="Devos K.M."/>
            <person name="Bennetzen J.L."/>
            <person name="Unver T."/>
            <person name="Budak H."/>
            <person name="Gulick P.J."/>
            <person name="Galiba G."/>
            <person name="Kalapos B."/>
            <person name="Nelson D.R."/>
            <person name="Li P."/>
            <person name="You F.M."/>
            <person name="Luo M.C."/>
            <person name="Dvorak J."/>
        </authorList>
    </citation>
    <scope>NUCLEOTIDE SEQUENCE [LARGE SCALE GENOMIC DNA]</scope>
    <source>
        <strain evidence="6">cv. AL8/78</strain>
    </source>
</reference>
<reference evidence="7" key="1">
    <citation type="journal article" date="2014" name="Science">
        <title>Ancient hybridizations among the ancestral genomes of bread wheat.</title>
        <authorList>
            <consortium name="International Wheat Genome Sequencing Consortium,"/>
            <person name="Marcussen T."/>
            <person name="Sandve S.R."/>
            <person name="Heier L."/>
            <person name="Spannagl M."/>
            <person name="Pfeifer M."/>
            <person name="Jakobsen K.S."/>
            <person name="Wulff B.B."/>
            <person name="Steuernagel B."/>
            <person name="Mayer K.F."/>
            <person name="Olsen O.A."/>
        </authorList>
    </citation>
    <scope>NUCLEOTIDE SEQUENCE [LARGE SCALE GENOMIC DNA]</scope>
    <source>
        <strain evidence="7">cv. AL8/78</strain>
    </source>
</reference>
<dbReference type="AlphaFoldDB" id="A0A453LMV1"/>
<feature type="region of interest" description="Disordered" evidence="4">
    <location>
        <begin position="1"/>
        <end position="138"/>
    </location>
</feature>
<proteinExistence type="predicted"/>
<dbReference type="Pfam" id="PF25390">
    <property type="entry name" value="WD40_RLD"/>
    <property type="match status" value="1"/>
</dbReference>
<feature type="repeat" description="RCC1" evidence="3">
    <location>
        <begin position="188"/>
        <end position="245"/>
    </location>
</feature>
<evidence type="ECO:0000256" key="4">
    <source>
        <dbReference type="SAM" id="MobiDB-lite"/>
    </source>
</evidence>
<organism evidence="6 7">
    <name type="scientific">Aegilops tauschii subsp. strangulata</name>
    <name type="common">Goatgrass</name>
    <dbReference type="NCBI Taxonomy" id="200361"/>
    <lineage>
        <taxon>Eukaryota</taxon>
        <taxon>Viridiplantae</taxon>
        <taxon>Streptophyta</taxon>
        <taxon>Embryophyta</taxon>
        <taxon>Tracheophyta</taxon>
        <taxon>Spermatophyta</taxon>
        <taxon>Magnoliopsida</taxon>
        <taxon>Liliopsida</taxon>
        <taxon>Poales</taxon>
        <taxon>Poaceae</taxon>
        <taxon>BOP clade</taxon>
        <taxon>Pooideae</taxon>
        <taxon>Triticodae</taxon>
        <taxon>Triticeae</taxon>
        <taxon>Triticinae</taxon>
        <taxon>Aegilops</taxon>
    </lineage>
</organism>
<feature type="repeat" description="RCC1" evidence="3">
    <location>
        <begin position="136"/>
        <end position="187"/>
    </location>
</feature>
<dbReference type="PROSITE" id="PS00626">
    <property type="entry name" value="RCC1_2"/>
    <property type="match status" value="1"/>
</dbReference>
<accession>A0A453LMV1</accession>
<feature type="compositionally biased region" description="Pro residues" evidence="4">
    <location>
        <begin position="126"/>
        <end position="135"/>
    </location>
</feature>
<keyword evidence="1" id="KW-0344">Guanine-nucleotide releasing factor</keyword>
<dbReference type="PANTHER" id="PTHR45982">
    <property type="entry name" value="REGULATOR OF CHROMOSOME CONDENSATION"/>
    <property type="match status" value="1"/>
</dbReference>
<keyword evidence="2" id="KW-0677">Repeat</keyword>
<dbReference type="InterPro" id="IPR058923">
    <property type="entry name" value="RCC1-like_dom"/>
</dbReference>
<feature type="compositionally biased region" description="Low complexity" evidence="4">
    <location>
        <begin position="112"/>
        <end position="125"/>
    </location>
</feature>
<feature type="repeat" description="RCC1" evidence="3">
    <location>
        <begin position="350"/>
        <end position="409"/>
    </location>
</feature>
<evidence type="ECO:0000256" key="1">
    <source>
        <dbReference type="ARBA" id="ARBA00022658"/>
    </source>
</evidence>
<keyword evidence="7" id="KW-1185">Reference proteome</keyword>